<dbReference type="EMBL" id="CAACVJ010000685">
    <property type="protein sequence ID" value="VEP18396.1"/>
    <property type="molecule type" value="Genomic_DNA"/>
</dbReference>
<keyword evidence="4" id="KW-1185">Reference proteome</keyword>
<dbReference type="NCBIfam" id="TIGR02595">
    <property type="entry name" value="PEP_CTERM"/>
    <property type="match status" value="1"/>
</dbReference>
<feature type="domain" description="NIDO" evidence="2">
    <location>
        <begin position="106"/>
        <end position="254"/>
    </location>
</feature>
<dbReference type="InterPro" id="IPR003886">
    <property type="entry name" value="NIDO_dom"/>
</dbReference>
<protein>
    <submittedName>
        <fullName evidence="3">Outer membrane autotransporter barrel domain protein</fullName>
    </submittedName>
</protein>
<dbReference type="Proteomes" id="UP000320055">
    <property type="component" value="Unassembled WGS sequence"/>
</dbReference>
<feature type="signal peptide" evidence="1">
    <location>
        <begin position="1"/>
        <end position="35"/>
    </location>
</feature>
<dbReference type="InterPro" id="IPR013424">
    <property type="entry name" value="Ice-binding_C"/>
</dbReference>
<dbReference type="Pfam" id="PF06119">
    <property type="entry name" value="NIDO"/>
    <property type="match status" value="1"/>
</dbReference>
<reference evidence="3 4" key="1">
    <citation type="submission" date="2019-01" db="EMBL/GenBank/DDBJ databases">
        <authorList>
            <person name="Brito A."/>
        </authorList>
    </citation>
    <scope>NUCLEOTIDE SEQUENCE [LARGE SCALE GENOMIC DNA]</scope>
    <source>
        <strain evidence="3">1</strain>
    </source>
</reference>
<name>A0A563W3Z8_9CYAN</name>
<gene>
    <name evidence="3" type="ORF">H1P_780005</name>
</gene>
<feature type="chain" id="PRO_5022114999" evidence="1">
    <location>
        <begin position="36"/>
        <end position="297"/>
    </location>
</feature>
<dbReference type="GO" id="GO:0007160">
    <property type="term" value="P:cell-matrix adhesion"/>
    <property type="evidence" value="ECO:0007669"/>
    <property type="project" value="InterPro"/>
</dbReference>
<dbReference type="SMART" id="SM00539">
    <property type="entry name" value="NIDO"/>
    <property type="match status" value="1"/>
</dbReference>
<dbReference type="RefSeq" id="WP_222427043.1">
    <property type="nucleotide sequence ID" value="NZ_LR213836.1"/>
</dbReference>
<organism evidence="3 4">
    <name type="scientific">Hyella patelloides LEGE 07179</name>
    <dbReference type="NCBI Taxonomy" id="945734"/>
    <lineage>
        <taxon>Bacteria</taxon>
        <taxon>Bacillati</taxon>
        <taxon>Cyanobacteriota</taxon>
        <taxon>Cyanophyceae</taxon>
        <taxon>Pleurocapsales</taxon>
        <taxon>Hyellaceae</taxon>
        <taxon>Hyella</taxon>
    </lineage>
</organism>
<evidence type="ECO:0000256" key="1">
    <source>
        <dbReference type="SAM" id="SignalP"/>
    </source>
</evidence>
<evidence type="ECO:0000313" key="3">
    <source>
        <dbReference type="EMBL" id="VEP18396.1"/>
    </source>
</evidence>
<dbReference type="Pfam" id="PF07589">
    <property type="entry name" value="PEP-CTERM"/>
    <property type="match status" value="1"/>
</dbReference>
<evidence type="ECO:0000313" key="4">
    <source>
        <dbReference type="Proteomes" id="UP000320055"/>
    </source>
</evidence>
<proteinExistence type="predicted"/>
<sequence length="297" mass="31140">MNRKNVSGFKATSLSLGMVSIALGTVIATPQFAEAAAVRSGFDSNVLAANDDGSTGLVPIGFEVNLGGLETDELYVNNNGNVTFDDSLSTFTPFSLLETNQQIIAPFFADVDTRGAGSSPVTYGMGTVDGRDAFGVNWVDVGYFNSNDNPLNSFQLVLIDRSDVETGGFDIEFNYDQILWESGQASGSDENGLGGNSARAGFAYGVGDDRVSLELDGSAVNGALLDNGVNALINDRINRDVDGGYLFTARGGEITIDPVDPVDPPVDPDTETTPEPASILGLLAMGTIGVLKRKKSS</sequence>
<dbReference type="AlphaFoldDB" id="A0A563W3Z8"/>
<evidence type="ECO:0000259" key="2">
    <source>
        <dbReference type="SMART" id="SM00539"/>
    </source>
</evidence>
<accession>A0A563W3Z8</accession>
<keyword evidence="1" id="KW-0732">Signal</keyword>